<keyword evidence="3" id="KW-1185">Reference proteome</keyword>
<reference evidence="2 3" key="1">
    <citation type="submission" date="2022-03" db="EMBL/GenBank/DDBJ databases">
        <title>Hymenobactersp. isolated from the air.</title>
        <authorList>
            <person name="Won M."/>
            <person name="Kwon S.-W."/>
        </authorList>
    </citation>
    <scope>NUCLEOTIDE SEQUENCE [LARGE SCALE GENOMIC DNA]</scope>
    <source>
        <strain evidence="2 3">KACC 21982</strain>
    </source>
</reference>
<gene>
    <name evidence="2" type="ORF">MTX78_15480</name>
</gene>
<keyword evidence="1" id="KW-0472">Membrane</keyword>
<proteinExistence type="predicted"/>
<keyword evidence="1" id="KW-1133">Transmembrane helix</keyword>
<name>A0ABY4CTC7_9BACT</name>
<organism evidence="2 3">
    <name type="scientific">Hymenobacter tibetensis</name>
    <dbReference type="NCBI Taxonomy" id="497967"/>
    <lineage>
        <taxon>Bacteria</taxon>
        <taxon>Pseudomonadati</taxon>
        <taxon>Bacteroidota</taxon>
        <taxon>Cytophagia</taxon>
        <taxon>Cytophagales</taxon>
        <taxon>Hymenobacteraceae</taxon>
        <taxon>Hymenobacter</taxon>
    </lineage>
</organism>
<feature type="transmembrane region" description="Helical" evidence="1">
    <location>
        <begin position="6"/>
        <end position="26"/>
    </location>
</feature>
<keyword evidence="1" id="KW-0812">Transmembrane</keyword>
<evidence type="ECO:0000313" key="3">
    <source>
        <dbReference type="Proteomes" id="UP000831113"/>
    </source>
</evidence>
<dbReference type="RefSeq" id="WP_243796103.1">
    <property type="nucleotide sequence ID" value="NZ_CP094669.1"/>
</dbReference>
<accession>A0ABY4CTC7</accession>
<evidence type="ECO:0000313" key="2">
    <source>
        <dbReference type="EMBL" id="UOG73520.1"/>
    </source>
</evidence>
<evidence type="ECO:0000256" key="1">
    <source>
        <dbReference type="SAM" id="Phobius"/>
    </source>
</evidence>
<dbReference type="EMBL" id="CP094669">
    <property type="protein sequence ID" value="UOG73520.1"/>
    <property type="molecule type" value="Genomic_DNA"/>
</dbReference>
<sequence length="145" mass="16614">MWLDLYYVAIPLLFFWMFASTGKTTLEIDVKAHHYRTGSQVLGIHISDWHPLPEAQRVVVRYFSEYNLTTTREGIEEAHQNAEFVVLLSVPNASQGFILFRHLHHKDAVRVACAVGSILQLEVVEFNRQHEASTIQEAHLLDSEA</sequence>
<protein>
    <submittedName>
        <fullName evidence="2">Uncharacterized protein</fullName>
    </submittedName>
</protein>
<dbReference type="Proteomes" id="UP000831113">
    <property type="component" value="Chromosome"/>
</dbReference>